<dbReference type="PANTHER" id="PTHR21234">
    <property type="entry name" value="PURINE NUCLEOSIDE PHOSPHORYLASE"/>
    <property type="match status" value="1"/>
</dbReference>
<dbReference type="GO" id="GO:0009116">
    <property type="term" value="P:nucleoside metabolic process"/>
    <property type="evidence" value="ECO:0007669"/>
    <property type="project" value="InterPro"/>
</dbReference>
<organism evidence="2 3">
    <name type="scientific">Stephania japonica</name>
    <dbReference type="NCBI Taxonomy" id="461633"/>
    <lineage>
        <taxon>Eukaryota</taxon>
        <taxon>Viridiplantae</taxon>
        <taxon>Streptophyta</taxon>
        <taxon>Embryophyta</taxon>
        <taxon>Tracheophyta</taxon>
        <taxon>Spermatophyta</taxon>
        <taxon>Magnoliopsida</taxon>
        <taxon>Ranunculales</taxon>
        <taxon>Menispermaceae</taxon>
        <taxon>Menispermoideae</taxon>
        <taxon>Cissampelideae</taxon>
        <taxon>Stephania</taxon>
    </lineage>
</organism>
<dbReference type="Gene3D" id="3.40.50.1580">
    <property type="entry name" value="Nucleoside phosphorylase domain"/>
    <property type="match status" value="1"/>
</dbReference>
<dbReference type="PANTHER" id="PTHR21234:SF42">
    <property type="entry name" value="PHOSPHORYLASE SUPERFAMILY PROTEIN"/>
    <property type="match status" value="1"/>
</dbReference>
<dbReference type="Proteomes" id="UP001417504">
    <property type="component" value="Unassembled WGS sequence"/>
</dbReference>
<dbReference type="GO" id="GO:0003824">
    <property type="term" value="F:catalytic activity"/>
    <property type="evidence" value="ECO:0007669"/>
    <property type="project" value="InterPro"/>
</dbReference>
<dbReference type="EMBL" id="JBBNAE010000010">
    <property type="protein sequence ID" value="KAK9091148.1"/>
    <property type="molecule type" value="Genomic_DNA"/>
</dbReference>
<protein>
    <recommendedName>
        <fullName evidence="1">Nucleoside phosphorylase domain-containing protein</fullName>
    </recommendedName>
</protein>
<keyword evidence="3" id="KW-1185">Reference proteome</keyword>
<gene>
    <name evidence="2" type="ORF">Sjap_024325</name>
</gene>
<accession>A0AAP0EKG0</accession>
<dbReference type="Pfam" id="PF01048">
    <property type="entry name" value="PNP_UDP_1"/>
    <property type="match status" value="1"/>
</dbReference>
<name>A0AAP0EKG0_9MAGN</name>
<evidence type="ECO:0000313" key="2">
    <source>
        <dbReference type="EMBL" id="KAK9091148.1"/>
    </source>
</evidence>
<reference evidence="2 3" key="1">
    <citation type="submission" date="2024-01" db="EMBL/GenBank/DDBJ databases">
        <title>Genome assemblies of Stephania.</title>
        <authorList>
            <person name="Yang L."/>
        </authorList>
    </citation>
    <scope>NUCLEOTIDE SEQUENCE [LARGE SCALE GENOMIC DNA]</scope>
    <source>
        <strain evidence="2">QJT</strain>
        <tissue evidence="2">Leaf</tissue>
    </source>
</reference>
<proteinExistence type="predicted"/>
<comment type="caution">
    <text evidence="2">The sequence shown here is derived from an EMBL/GenBank/DDBJ whole genome shotgun (WGS) entry which is preliminary data.</text>
</comment>
<dbReference type="InterPro" id="IPR035994">
    <property type="entry name" value="Nucleoside_phosphorylase_sf"/>
</dbReference>
<dbReference type="InterPro" id="IPR000845">
    <property type="entry name" value="Nucleoside_phosphorylase_d"/>
</dbReference>
<feature type="domain" description="Nucleoside phosphorylase" evidence="1">
    <location>
        <begin position="95"/>
        <end position="167"/>
    </location>
</feature>
<evidence type="ECO:0000259" key="1">
    <source>
        <dbReference type="Pfam" id="PF01048"/>
    </source>
</evidence>
<dbReference type="SUPFAM" id="SSF53167">
    <property type="entry name" value="Purine and uridine phosphorylases"/>
    <property type="match status" value="1"/>
</dbReference>
<sequence>MEKTGETRENLRGLLLGRGERDAVELLLQSYLCYHVDQRIDLKLQLGLFDQVPDMWISYRLETRNVESDGNYGGGVRGAAVTKETLGEIMKINEEDERRWHSSISVSKGRRFRIGKLENEKVIVVMIGLAMVRLATELLLSLFEVKGVAHNGIAGNGNPNLQIGDVVRLILVFGIGRDMGMVMKMSWLLKLMEITQEKLDTTHVLEIFPADGKNFPVDGEPEIRQHTFWVPVENHYLEVAQKIEGLELERSVNSSTCLTRKPMVVTVEKGSSASVLVDNAAYRSFTYSKFNVTPIDKTPFITFRALSNLAGGGSSSSNEVAIFSSLAA</sequence>
<evidence type="ECO:0000313" key="3">
    <source>
        <dbReference type="Proteomes" id="UP001417504"/>
    </source>
</evidence>
<dbReference type="AlphaFoldDB" id="A0AAP0EKG0"/>